<dbReference type="InParanoid" id="G0EE55"/>
<evidence type="ECO:0000259" key="1">
    <source>
        <dbReference type="Pfam" id="PF01968"/>
    </source>
</evidence>
<reference evidence="4 5" key="1">
    <citation type="journal article" date="2011" name="Stand. Genomic Sci.">
        <title>Complete genome sequence of the hyperthermophilic chemolithoautotroph Pyrolobus fumarii type strain (1A).</title>
        <authorList>
            <person name="Anderson I."/>
            <person name="Goker M."/>
            <person name="Nolan M."/>
            <person name="Lucas S."/>
            <person name="Hammon N."/>
            <person name="Deshpande S."/>
            <person name="Cheng J.F."/>
            <person name="Tapia R."/>
            <person name="Han C."/>
            <person name="Goodwin L."/>
            <person name="Pitluck S."/>
            <person name="Huntemann M."/>
            <person name="Liolios K."/>
            <person name="Ivanova N."/>
            <person name="Pagani I."/>
            <person name="Mavromatis K."/>
            <person name="Ovchinikova G."/>
            <person name="Pati A."/>
            <person name="Chen A."/>
            <person name="Palaniappan K."/>
            <person name="Land M."/>
            <person name="Hauser L."/>
            <person name="Brambilla E.M."/>
            <person name="Huber H."/>
            <person name="Yasawong M."/>
            <person name="Rohde M."/>
            <person name="Spring S."/>
            <person name="Abt B."/>
            <person name="Sikorski J."/>
            <person name="Wirth R."/>
            <person name="Detter J.C."/>
            <person name="Woyke T."/>
            <person name="Bristow J."/>
            <person name="Eisen J.A."/>
            <person name="Markowitz V."/>
            <person name="Hugenholtz P."/>
            <person name="Kyrpides N.C."/>
            <person name="Klenk H.P."/>
            <person name="Lapidus A."/>
        </authorList>
    </citation>
    <scope>NUCLEOTIDE SEQUENCE [LARGE SCALE GENOMIC DNA]</scope>
    <source>
        <strain evidence="5">DSM 11204 / 1A</strain>
    </source>
</reference>
<dbReference type="STRING" id="694429.Pyrfu_0880"/>
<dbReference type="SUPFAM" id="SSF53067">
    <property type="entry name" value="Actin-like ATPase domain"/>
    <property type="match status" value="1"/>
</dbReference>
<protein>
    <submittedName>
        <fullName evidence="4">5-oxoprolinase (ATP-hydrolyzing)</fullName>
        <ecNumber evidence="4">3.5.2.9</ecNumber>
    </submittedName>
</protein>
<keyword evidence="4" id="KW-0378">Hydrolase</keyword>
<dbReference type="GO" id="GO:0006749">
    <property type="term" value="P:glutathione metabolic process"/>
    <property type="evidence" value="ECO:0007669"/>
    <property type="project" value="TreeGrafter"/>
</dbReference>
<dbReference type="Pfam" id="PF01968">
    <property type="entry name" value="Hydantoinase_A"/>
    <property type="match status" value="1"/>
</dbReference>
<keyword evidence="5" id="KW-1185">Reference proteome</keyword>
<dbReference type="Pfam" id="PF05378">
    <property type="entry name" value="Hydant_A_N"/>
    <property type="match status" value="1"/>
</dbReference>
<gene>
    <name evidence="4" type="ordered locus">Pyrfu_0880</name>
</gene>
<dbReference type="FunCoup" id="G0EE55">
    <property type="interactions" value="102"/>
</dbReference>
<evidence type="ECO:0000313" key="4">
    <source>
        <dbReference type="EMBL" id="AEM38749.1"/>
    </source>
</evidence>
<accession>G0EE55</accession>
<sequence length="678" mass="73062">MQSGGVEALRVAIDVGGTFTDGVAYDPASGRVTSVKVLTRVSRPWVSVVEAVERLAGVSGTRVLIHATTLGTNMLLGQVGLEPPNIVLITSKGFRDIVEIGRQARPEPYNMFFTKPRPLVPRYNRLEVDARLYPDGSFTEPSVDEVERLVTRTCSPNTVYVVALIHCYVDEGRLENRIASLVKRFCPEALDVLTSCSVDPSPGEYERFSTAIVNAMLRPLFRGYLERLLSSLRQRGFTGKLLVMQSSGGVAPIEAALEKPVLFIESGPAAGVVAASTLAKLRGDEYVVSFDMGGTTAKAALVIRGEPYITEYFEVGGKFHAGRLVRGSGYPVRAPHVDLVEVSAGGGTIAWVDAGGALRVGPLSAGAEPGPACYGKGGLEPTVTDAHFLLGRLPPVLANGLLTLDASAAMRVYEALGKKLGLDAYDAAAEVLRLVNVEMARAIRLVTIERGVDPSLATLYAFGGAGPLHAAELAEELGISRVVIPPYAGVFSALGLLLSEFRLSTRIHVGKVLDEKTLRIIEGRASIVAEEASRLLSCEPRVDVTLLVGFSGQLEPIRVAYARDASLVRRAFLEAYKRIYGYLPPEPLPSIVVNTAIVTVYCEVERPKLRSGEPEGREVGKRRVYYLNAGWVEAKVYRGIPRALEGPAILELSDTTVVVPPGWMAKRGEYGEVILEHM</sequence>
<dbReference type="KEGG" id="pfm:Pyrfu_0880"/>
<evidence type="ECO:0000313" key="5">
    <source>
        <dbReference type="Proteomes" id="UP000001037"/>
    </source>
</evidence>
<name>G0EE55_PYRF1</name>
<feature type="domain" description="Hydantoinase/oxoprolinase N-terminal" evidence="2">
    <location>
        <begin position="10"/>
        <end position="184"/>
    </location>
</feature>
<dbReference type="InterPro" id="IPR008040">
    <property type="entry name" value="Hydant_A_N"/>
</dbReference>
<evidence type="ECO:0000259" key="2">
    <source>
        <dbReference type="Pfam" id="PF05378"/>
    </source>
</evidence>
<dbReference type="RefSeq" id="WP_014026426.1">
    <property type="nucleotide sequence ID" value="NC_015931.1"/>
</dbReference>
<evidence type="ECO:0000259" key="3">
    <source>
        <dbReference type="Pfam" id="PF19278"/>
    </source>
</evidence>
<dbReference type="HOGENOM" id="CLU_002157_1_2_2"/>
<dbReference type="PANTHER" id="PTHR11365:SF23">
    <property type="entry name" value="HYPOTHETICAL 5-OXOPROLINASE (EUROFUNG)-RELATED"/>
    <property type="match status" value="1"/>
</dbReference>
<dbReference type="Pfam" id="PF19278">
    <property type="entry name" value="Hydant_A_C"/>
    <property type="match status" value="1"/>
</dbReference>
<dbReference type="InterPro" id="IPR043129">
    <property type="entry name" value="ATPase_NBD"/>
</dbReference>
<dbReference type="PANTHER" id="PTHR11365">
    <property type="entry name" value="5-OXOPROLINASE RELATED"/>
    <property type="match status" value="1"/>
</dbReference>
<dbReference type="eggNOG" id="arCOG01511">
    <property type="taxonomic scope" value="Archaea"/>
</dbReference>
<dbReference type="Proteomes" id="UP000001037">
    <property type="component" value="Chromosome"/>
</dbReference>
<dbReference type="InterPro" id="IPR045079">
    <property type="entry name" value="Oxoprolinase-like"/>
</dbReference>
<dbReference type="EMBL" id="CP002838">
    <property type="protein sequence ID" value="AEM38749.1"/>
    <property type="molecule type" value="Genomic_DNA"/>
</dbReference>
<organism evidence="4 5">
    <name type="scientific">Pyrolobus fumarii (strain DSM 11204 / 1A)</name>
    <dbReference type="NCBI Taxonomy" id="694429"/>
    <lineage>
        <taxon>Archaea</taxon>
        <taxon>Thermoproteota</taxon>
        <taxon>Thermoprotei</taxon>
        <taxon>Desulfurococcales</taxon>
        <taxon>Pyrodictiaceae</taxon>
        <taxon>Pyrolobus</taxon>
    </lineage>
</organism>
<dbReference type="EC" id="3.5.2.9" evidence="4"/>
<dbReference type="GO" id="GO:0005829">
    <property type="term" value="C:cytosol"/>
    <property type="evidence" value="ECO:0007669"/>
    <property type="project" value="TreeGrafter"/>
</dbReference>
<feature type="domain" description="Acetophenone carboxylase-like C-terminal" evidence="3">
    <location>
        <begin position="559"/>
        <end position="665"/>
    </location>
</feature>
<feature type="domain" description="Hydantoinase A/oxoprolinase" evidence="1">
    <location>
        <begin position="207"/>
        <end position="502"/>
    </location>
</feature>
<dbReference type="GeneID" id="11139354"/>
<dbReference type="AlphaFoldDB" id="G0EE55"/>
<dbReference type="InterPro" id="IPR049517">
    <property type="entry name" value="ACX-like_C"/>
</dbReference>
<dbReference type="GO" id="GO:0017168">
    <property type="term" value="F:5-oxoprolinase (ATP-hydrolyzing) activity"/>
    <property type="evidence" value="ECO:0007669"/>
    <property type="project" value="UniProtKB-EC"/>
</dbReference>
<dbReference type="InterPro" id="IPR002821">
    <property type="entry name" value="Hydantoinase_A"/>
</dbReference>
<proteinExistence type="predicted"/>